<evidence type="ECO:0000256" key="2">
    <source>
        <dbReference type="PROSITE-ProRule" id="PRU01091"/>
    </source>
</evidence>
<evidence type="ECO:0000313" key="5">
    <source>
        <dbReference type="EMBL" id="MCL2913531.1"/>
    </source>
</evidence>
<evidence type="ECO:0000313" key="6">
    <source>
        <dbReference type="Proteomes" id="UP001202831"/>
    </source>
</evidence>
<sequence>MPEHHQALNFAGFVISVETNQLFYEGKAIAIESRQLKLLELLALAYPEMVSKQELMDILWPETVVSEASLSRLISDTRKLLGTLGARKDLITTVHRRGFCLGAEVHLNQLSEELPSTSEPKSATAARLTPDTSDAVLLSRRCVWILSAILLTLLGMIIYLVAFDDEPSQNNQDYTGVWQVILQVQTRESALNSAGKPVCTDTQQRYDVMINKKDGNYYLLQPQFAAKLGADLSEPVILSLEYPDAGGYVTTEMTISFTSLNRMKGHSTWEWRVNKGSKVLCSGDSMFDAVK</sequence>
<keyword evidence="3" id="KW-1133">Transmembrane helix</keyword>
<dbReference type="Gene3D" id="1.10.10.10">
    <property type="entry name" value="Winged helix-like DNA-binding domain superfamily/Winged helix DNA-binding domain"/>
    <property type="match status" value="1"/>
</dbReference>
<organism evidence="5 6">
    <name type="scientific">Shewanella corallii</name>
    <dbReference type="NCBI Taxonomy" id="560080"/>
    <lineage>
        <taxon>Bacteria</taxon>
        <taxon>Pseudomonadati</taxon>
        <taxon>Pseudomonadota</taxon>
        <taxon>Gammaproteobacteria</taxon>
        <taxon>Alteromonadales</taxon>
        <taxon>Shewanellaceae</taxon>
        <taxon>Shewanella</taxon>
    </lineage>
</organism>
<dbReference type="RefSeq" id="WP_249248279.1">
    <property type="nucleotide sequence ID" value="NZ_JAKIKT010000002.1"/>
</dbReference>
<dbReference type="SMART" id="SM00862">
    <property type="entry name" value="Trans_reg_C"/>
    <property type="match status" value="1"/>
</dbReference>
<dbReference type="InterPro" id="IPR001867">
    <property type="entry name" value="OmpR/PhoB-type_DNA-bd"/>
</dbReference>
<dbReference type="Proteomes" id="UP001202831">
    <property type="component" value="Unassembled WGS sequence"/>
</dbReference>
<dbReference type="InterPro" id="IPR036388">
    <property type="entry name" value="WH-like_DNA-bd_sf"/>
</dbReference>
<feature type="transmembrane region" description="Helical" evidence="3">
    <location>
        <begin position="142"/>
        <end position="162"/>
    </location>
</feature>
<feature type="DNA-binding region" description="OmpR/PhoB-type" evidence="2">
    <location>
        <begin position="5"/>
        <end position="103"/>
    </location>
</feature>
<accession>A0ABT0N6M2</accession>
<keyword evidence="1 2" id="KW-0238">DNA-binding</keyword>
<proteinExistence type="predicted"/>
<comment type="caution">
    <text evidence="5">The sequence shown here is derived from an EMBL/GenBank/DDBJ whole genome shotgun (WGS) entry which is preliminary data.</text>
</comment>
<reference evidence="5 6" key="1">
    <citation type="submission" date="2022-01" db="EMBL/GenBank/DDBJ databases">
        <title>Whole genome-based taxonomy of the Shewanellaceae.</title>
        <authorList>
            <person name="Martin-Rodriguez A.J."/>
        </authorList>
    </citation>
    <scope>NUCLEOTIDE SEQUENCE [LARGE SCALE GENOMIC DNA]</scope>
    <source>
        <strain evidence="5 6">DSM 21332</strain>
    </source>
</reference>
<dbReference type="InterPro" id="IPR016032">
    <property type="entry name" value="Sig_transdc_resp-reg_C-effctor"/>
</dbReference>
<dbReference type="Pfam" id="PF00486">
    <property type="entry name" value="Trans_reg_C"/>
    <property type="match status" value="1"/>
</dbReference>
<keyword evidence="6" id="KW-1185">Reference proteome</keyword>
<evidence type="ECO:0000259" key="4">
    <source>
        <dbReference type="PROSITE" id="PS51755"/>
    </source>
</evidence>
<evidence type="ECO:0000256" key="3">
    <source>
        <dbReference type="SAM" id="Phobius"/>
    </source>
</evidence>
<keyword evidence="3" id="KW-0812">Transmembrane</keyword>
<dbReference type="PROSITE" id="PS51755">
    <property type="entry name" value="OMPR_PHOB"/>
    <property type="match status" value="1"/>
</dbReference>
<keyword evidence="3" id="KW-0472">Membrane</keyword>
<protein>
    <submittedName>
        <fullName evidence="5">Winged helix-turn-helix domain-containing protein</fullName>
    </submittedName>
</protein>
<dbReference type="EMBL" id="JAKIKT010000002">
    <property type="protein sequence ID" value="MCL2913531.1"/>
    <property type="molecule type" value="Genomic_DNA"/>
</dbReference>
<name>A0ABT0N6M2_9GAMM</name>
<evidence type="ECO:0000256" key="1">
    <source>
        <dbReference type="ARBA" id="ARBA00023125"/>
    </source>
</evidence>
<dbReference type="SUPFAM" id="SSF46894">
    <property type="entry name" value="C-terminal effector domain of the bipartite response regulators"/>
    <property type="match status" value="1"/>
</dbReference>
<gene>
    <name evidence="5" type="ORF">L2725_06980</name>
</gene>
<feature type="domain" description="OmpR/PhoB-type" evidence="4">
    <location>
        <begin position="5"/>
        <end position="103"/>
    </location>
</feature>